<dbReference type="Proteomes" id="UP000280395">
    <property type="component" value="Unassembled WGS sequence"/>
</dbReference>
<name>A0A3M5VC84_PSESX</name>
<reference evidence="1 2" key="1">
    <citation type="submission" date="2018-08" db="EMBL/GenBank/DDBJ databases">
        <title>Recombination of ecologically and evolutionarily significant loci maintains genetic cohesion in the Pseudomonas syringae species complex.</title>
        <authorList>
            <person name="Dillon M."/>
            <person name="Thakur S."/>
            <person name="Almeida R.N.D."/>
            <person name="Weir B.S."/>
            <person name="Guttman D.S."/>
        </authorList>
    </citation>
    <scope>NUCLEOTIDE SEQUENCE [LARGE SCALE GENOMIC DNA]</scope>
    <source>
        <strain evidence="1 2">ICMP 14479</strain>
    </source>
</reference>
<gene>
    <name evidence="1" type="ORF">ALP29_201444</name>
</gene>
<dbReference type="AlphaFoldDB" id="A0A3M5VC84"/>
<protein>
    <submittedName>
        <fullName evidence="1">Uncharacterized protein</fullName>
    </submittedName>
</protein>
<organism evidence="1 2">
    <name type="scientific">Pseudomonas syringae pv. avii</name>
    <dbReference type="NCBI Taxonomy" id="663959"/>
    <lineage>
        <taxon>Bacteria</taxon>
        <taxon>Pseudomonadati</taxon>
        <taxon>Pseudomonadota</taxon>
        <taxon>Gammaproteobacteria</taxon>
        <taxon>Pseudomonadales</taxon>
        <taxon>Pseudomonadaceae</taxon>
        <taxon>Pseudomonas</taxon>
        <taxon>Pseudomonas syringae</taxon>
    </lineage>
</organism>
<evidence type="ECO:0000313" key="1">
    <source>
        <dbReference type="EMBL" id="RMU55802.1"/>
    </source>
</evidence>
<proteinExistence type="predicted"/>
<accession>A0A3M5VC84</accession>
<comment type="caution">
    <text evidence="1">The sequence shown here is derived from an EMBL/GenBank/DDBJ whole genome shotgun (WGS) entry which is preliminary data.</text>
</comment>
<sequence length="120" mass="12942">MNADFITWGHDQIGTRGLDCLVGSSRLGGRYRVRQRQPKTTATTRAAVGHAIGKMVVATETQEVEQHIGGGLTGDGAADLDVRFKVGFDRAFQRCAWLADVVTHATTGGGDQHRNSSRHP</sequence>
<evidence type="ECO:0000313" key="2">
    <source>
        <dbReference type="Proteomes" id="UP000280395"/>
    </source>
</evidence>
<dbReference type="EMBL" id="RBUA01000752">
    <property type="protein sequence ID" value="RMU55802.1"/>
    <property type="molecule type" value="Genomic_DNA"/>
</dbReference>